<proteinExistence type="predicted"/>
<comment type="caution">
    <text evidence="1">The sequence shown here is derived from an EMBL/GenBank/DDBJ whole genome shotgun (WGS) entry which is preliminary data.</text>
</comment>
<protein>
    <submittedName>
        <fullName evidence="1">Uncharacterized protein</fullName>
    </submittedName>
</protein>
<keyword evidence="2" id="KW-1185">Reference proteome</keyword>
<dbReference type="RefSeq" id="WP_247199299.1">
    <property type="nucleotide sequence ID" value="NZ_JALKCG010000001.1"/>
</dbReference>
<gene>
    <name evidence="1" type="ORF">MWN33_05025</name>
</gene>
<dbReference type="Proteomes" id="UP001202867">
    <property type="component" value="Unassembled WGS sequence"/>
</dbReference>
<reference evidence="2" key="2">
    <citation type="submission" date="2023-07" db="EMBL/GenBank/DDBJ databases">
        <title>Ancylobacter moscoviensis sp. nov., facultatively methylotrophic bacteria from activated sludge and the reclassification of Starkeya novella (Starkey 1934) Kelly et al. 2000 as Ancylobacter novellus comb. nov., Starkeya koreensis Im et al. 2006 as Ancylobacter koreensis comb.nov., Angulomicrobium tetraedrale Vasil'eva et al. 1986 as Ancylobacter tetraedralis comb. nov., Angulomicrobium amanitiforme Fritz et al. 2004 as Ancylobacter amanitiformis comb. nov. and Methylorhabdus multivorans Doronina et al. 1996 as Ancylobacter multivorans comb. nov. and emended description of the genus Ancylobacter.</title>
        <authorList>
            <person name="Doronina N."/>
            <person name="Chemodurova A."/>
            <person name="Grouzdev D."/>
            <person name="Koziaeva V."/>
            <person name="Shi W."/>
            <person name="Wu L."/>
            <person name="Kaparullina E."/>
        </authorList>
    </citation>
    <scope>NUCLEOTIDE SEQUENCE [LARGE SCALE GENOMIC DNA]</scope>
    <source>
        <strain evidence="2">Jip08</strain>
    </source>
</reference>
<dbReference type="EMBL" id="JALKCG010000001">
    <property type="protein sequence ID" value="MCK0207393.1"/>
    <property type="molecule type" value="Genomic_DNA"/>
</dbReference>
<evidence type="ECO:0000313" key="1">
    <source>
        <dbReference type="EMBL" id="MCK0207393.1"/>
    </source>
</evidence>
<name>A0ABT0DJE0_9HYPH</name>
<evidence type="ECO:0000313" key="2">
    <source>
        <dbReference type="Proteomes" id="UP001202867"/>
    </source>
</evidence>
<reference evidence="1 2" key="1">
    <citation type="submission" date="2022-04" db="EMBL/GenBank/DDBJ databases">
        <authorList>
            <person name="Grouzdev D.S."/>
            <person name="Pantiukh K.S."/>
            <person name="Krutkina M.S."/>
        </authorList>
    </citation>
    <scope>NUCLEOTIDE SEQUENCE [LARGE SCALE GENOMIC DNA]</scope>
    <source>
        <strain evidence="1 2">Jip08</strain>
    </source>
</reference>
<sequence>MRPDDIQYADDEMPKRFVVYRLDIDNRPSSVEGEYDTIEEVLAHKWRLDRSYSIRVDRIHMNRIEFDRWVLLQKKH</sequence>
<organism evidence="1 2">
    <name type="scientific">Ancylobacter koreensis</name>
    <dbReference type="NCBI Taxonomy" id="266121"/>
    <lineage>
        <taxon>Bacteria</taxon>
        <taxon>Pseudomonadati</taxon>
        <taxon>Pseudomonadota</taxon>
        <taxon>Alphaproteobacteria</taxon>
        <taxon>Hyphomicrobiales</taxon>
        <taxon>Xanthobacteraceae</taxon>
        <taxon>Ancylobacter</taxon>
    </lineage>
</organism>
<accession>A0ABT0DJE0</accession>